<dbReference type="HOGENOM" id="CLU_2618676_0_0_9"/>
<proteinExistence type="predicted"/>
<evidence type="ECO:0000313" key="1">
    <source>
        <dbReference type="EMBL" id="KFN08800.1"/>
    </source>
</evidence>
<dbReference type="PATRIC" id="fig|44252.3.peg.2881"/>
<dbReference type="AlphaFoldDB" id="A0A090ZEZ3"/>
<dbReference type="STRING" id="44252.DJ90_4962"/>
<sequence>MEGFNCLREVLSHLCFLWLMALKESDLGGQNDLLGNPYPERLSAREEDGFFKVEARAVLKEEGSSFLKSAAFPKIKSA</sequence>
<dbReference type="RefSeq" id="WP_036623089.1">
    <property type="nucleotide sequence ID" value="NZ_BGML01000003.1"/>
</dbReference>
<keyword evidence="2" id="KW-1185">Reference proteome</keyword>
<protein>
    <submittedName>
        <fullName evidence="1">Uncharacterized protein</fullName>
    </submittedName>
</protein>
<accession>A0A090ZEZ3</accession>
<evidence type="ECO:0000313" key="2">
    <source>
        <dbReference type="Proteomes" id="UP000029278"/>
    </source>
</evidence>
<reference evidence="1 2" key="1">
    <citation type="submission" date="2014-04" db="EMBL/GenBank/DDBJ databases">
        <authorList>
            <person name="Bishop-Lilly K.A."/>
            <person name="Broomall S.M."/>
            <person name="Chain P.S."/>
            <person name="Chertkov O."/>
            <person name="Coyne S.R."/>
            <person name="Daligault H.E."/>
            <person name="Davenport K.W."/>
            <person name="Erkkila T."/>
            <person name="Frey K.G."/>
            <person name="Gibbons H.S."/>
            <person name="Gu W."/>
            <person name="Jaissle J."/>
            <person name="Johnson S.L."/>
            <person name="Koroleva G.I."/>
            <person name="Ladner J.T."/>
            <person name="Lo C.-C."/>
            <person name="Minogue T.D."/>
            <person name="Munk C."/>
            <person name="Palacios G.F."/>
            <person name="Redden C.L."/>
            <person name="Rosenzweig C.N."/>
            <person name="Scholz M.B."/>
            <person name="Teshima H."/>
            <person name="Xu Y."/>
        </authorList>
    </citation>
    <scope>NUCLEOTIDE SEQUENCE [LARGE SCALE GENOMIC DNA]</scope>
    <source>
        <strain evidence="1 2">8244</strain>
    </source>
</reference>
<name>A0A090ZEZ3_PAEMA</name>
<dbReference type="Proteomes" id="UP000029278">
    <property type="component" value="Unassembled WGS sequence"/>
</dbReference>
<dbReference type="EMBL" id="JMQA01000026">
    <property type="protein sequence ID" value="KFN08800.1"/>
    <property type="molecule type" value="Genomic_DNA"/>
</dbReference>
<gene>
    <name evidence="1" type="ORF">DJ90_4962</name>
</gene>
<comment type="caution">
    <text evidence="1">The sequence shown here is derived from an EMBL/GenBank/DDBJ whole genome shotgun (WGS) entry which is preliminary data.</text>
</comment>
<organism evidence="1 2">
    <name type="scientific">Paenibacillus macerans</name>
    <name type="common">Bacillus macerans</name>
    <dbReference type="NCBI Taxonomy" id="44252"/>
    <lineage>
        <taxon>Bacteria</taxon>
        <taxon>Bacillati</taxon>
        <taxon>Bacillota</taxon>
        <taxon>Bacilli</taxon>
        <taxon>Bacillales</taxon>
        <taxon>Paenibacillaceae</taxon>
        <taxon>Paenibacillus</taxon>
    </lineage>
</organism>